<keyword evidence="4" id="KW-0804">Transcription</keyword>
<dbReference type="InterPro" id="IPR000843">
    <property type="entry name" value="HTH_LacI"/>
</dbReference>
<dbReference type="SMART" id="SM00354">
    <property type="entry name" value="HTH_LACI"/>
    <property type="match status" value="1"/>
</dbReference>
<dbReference type="OrthoDB" id="6502882at2"/>
<keyword evidence="2" id="KW-0805">Transcription regulation</keyword>
<dbReference type="GO" id="GO:0000976">
    <property type="term" value="F:transcription cis-regulatory region binding"/>
    <property type="evidence" value="ECO:0007669"/>
    <property type="project" value="TreeGrafter"/>
</dbReference>
<feature type="domain" description="HTH cro/C1-type" evidence="6">
    <location>
        <begin position="13"/>
        <end position="60"/>
    </location>
</feature>
<evidence type="ECO:0000256" key="1">
    <source>
        <dbReference type="ARBA" id="ARBA00022491"/>
    </source>
</evidence>
<keyword evidence="3 7" id="KW-0238">DNA-binding</keyword>
<dbReference type="InterPro" id="IPR010982">
    <property type="entry name" value="Lambda_DNA-bd_dom_sf"/>
</dbReference>
<sequence length="345" mass="36387">MANGTTMTAQKTRNKITQQDVARLAGVSVAAVSLVLGGKGRISPQGVKRIYQAIDQLGYRRATTSPPVTLSRIGLLLPLDCAFSAGLLPELANVLQQAGFSVALAYSTLDPADVLAQTEALLAQDARGIIVCGKLLSSRPETLQALNARTAARHVALTGISAHHHPGPVAAVHPDNALAAHMAADALLEQQHQHIAYLGGENHSLIRAERLGGLSVALGKAGVAFSPSLSFPCAETFDDASVAATQVLKHNPKVSAILCDNPTVLQAVHHALANRLQAHKWRLFSRRIALTGFGECEPSVKLQLPLIAVSHNAIATRALECLRHQLEGSLLLPGDSRLTVAPAFL</sequence>
<dbReference type="Gene3D" id="3.40.50.2300">
    <property type="match status" value="2"/>
</dbReference>
<dbReference type="InterPro" id="IPR001761">
    <property type="entry name" value="Peripla_BP/Lac1_sug-bd_dom"/>
</dbReference>
<dbReference type="Gene3D" id="1.10.260.40">
    <property type="entry name" value="lambda repressor-like DNA-binding domains"/>
    <property type="match status" value="1"/>
</dbReference>
<keyword evidence="8" id="KW-1185">Reference proteome</keyword>
<dbReference type="AlphaFoldDB" id="A0A419N8R0"/>
<dbReference type="RefSeq" id="WP_120133159.1">
    <property type="nucleotide sequence ID" value="NZ_RAHH01000013.1"/>
</dbReference>
<name>A0A419N8R0_9GAMM</name>
<feature type="domain" description="HTH lacI-type" evidence="5">
    <location>
        <begin position="16"/>
        <end position="61"/>
    </location>
</feature>
<dbReference type="PROSITE" id="PS50943">
    <property type="entry name" value="HTH_CROC1"/>
    <property type="match status" value="1"/>
</dbReference>
<dbReference type="Pfam" id="PF00532">
    <property type="entry name" value="Peripla_BP_1"/>
    <property type="match status" value="1"/>
</dbReference>
<dbReference type="CDD" id="cd01392">
    <property type="entry name" value="HTH_LacI"/>
    <property type="match status" value="1"/>
</dbReference>
<evidence type="ECO:0000259" key="6">
    <source>
        <dbReference type="PROSITE" id="PS50943"/>
    </source>
</evidence>
<dbReference type="InterPro" id="IPR028082">
    <property type="entry name" value="Peripla_BP_I"/>
</dbReference>
<evidence type="ECO:0000256" key="3">
    <source>
        <dbReference type="ARBA" id="ARBA00023125"/>
    </source>
</evidence>
<evidence type="ECO:0000259" key="5">
    <source>
        <dbReference type="PROSITE" id="PS50932"/>
    </source>
</evidence>
<dbReference type="Pfam" id="PF00356">
    <property type="entry name" value="LacI"/>
    <property type="match status" value="1"/>
</dbReference>
<dbReference type="InterPro" id="IPR001387">
    <property type="entry name" value="Cro/C1-type_HTH"/>
</dbReference>
<dbReference type="SUPFAM" id="SSF47413">
    <property type="entry name" value="lambda repressor-like DNA-binding domains"/>
    <property type="match status" value="1"/>
</dbReference>
<dbReference type="PANTHER" id="PTHR30146:SF148">
    <property type="entry name" value="HTH-TYPE TRANSCRIPTIONAL REPRESSOR PURR-RELATED"/>
    <property type="match status" value="1"/>
</dbReference>
<evidence type="ECO:0000313" key="8">
    <source>
        <dbReference type="Proteomes" id="UP000284908"/>
    </source>
</evidence>
<dbReference type="EMBL" id="RAHH01000013">
    <property type="protein sequence ID" value="RJT43864.1"/>
    <property type="molecule type" value="Genomic_DNA"/>
</dbReference>
<proteinExistence type="predicted"/>
<dbReference type="PROSITE" id="PS50932">
    <property type="entry name" value="HTH_LACI_2"/>
    <property type="match status" value="1"/>
</dbReference>
<dbReference type="PANTHER" id="PTHR30146">
    <property type="entry name" value="LACI-RELATED TRANSCRIPTIONAL REPRESSOR"/>
    <property type="match status" value="1"/>
</dbReference>
<evidence type="ECO:0000256" key="4">
    <source>
        <dbReference type="ARBA" id="ARBA00023163"/>
    </source>
</evidence>
<keyword evidence="1" id="KW-0678">Repressor</keyword>
<accession>A0A419N8R0</accession>
<organism evidence="7 8">
    <name type="scientific">Rahnella woolbedingensis</name>
    <dbReference type="NCBI Taxonomy" id="1510574"/>
    <lineage>
        <taxon>Bacteria</taxon>
        <taxon>Pseudomonadati</taxon>
        <taxon>Pseudomonadota</taxon>
        <taxon>Gammaproteobacteria</taxon>
        <taxon>Enterobacterales</taxon>
        <taxon>Yersiniaceae</taxon>
        <taxon>Rahnella</taxon>
    </lineage>
</organism>
<evidence type="ECO:0000256" key="2">
    <source>
        <dbReference type="ARBA" id="ARBA00023015"/>
    </source>
</evidence>
<reference evidence="7 8" key="1">
    <citation type="submission" date="2018-09" db="EMBL/GenBank/DDBJ databases">
        <authorList>
            <person name="Le Fleche-Mateos A."/>
        </authorList>
    </citation>
    <scope>NUCLEOTIDE SEQUENCE [LARGE SCALE GENOMIC DNA]</scope>
    <source>
        <strain evidence="7 8">DSM 27399</strain>
    </source>
</reference>
<protein>
    <submittedName>
        <fullName evidence="7">LacI family DNA-binding transcriptional regulator</fullName>
    </submittedName>
</protein>
<dbReference type="Proteomes" id="UP000284908">
    <property type="component" value="Unassembled WGS sequence"/>
</dbReference>
<evidence type="ECO:0000313" key="7">
    <source>
        <dbReference type="EMBL" id="RJT43864.1"/>
    </source>
</evidence>
<gene>
    <name evidence="7" type="ORF">D6C13_13005</name>
</gene>
<dbReference type="GO" id="GO:0003700">
    <property type="term" value="F:DNA-binding transcription factor activity"/>
    <property type="evidence" value="ECO:0007669"/>
    <property type="project" value="TreeGrafter"/>
</dbReference>
<dbReference type="SUPFAM" id="SSF53822">
    <property type="entry name" value="Periplasmic binding protein-like I"/>
    <property type="match status" value="1"/>
</dbReference>
<comment type="caution">
    <text evidence="7">The sequence shown here is derived from an EMBL/GenBank/DDBJ whole genome shotgun (WGS) entry which is preliminary data.</text>
</comment>